<evidence type="ECO:0000256" key="2">
    <source>
        <dbReference type="SAM" id="Phobius"/>
    </source>
</evidence>
<keyword evidence="2" id="KW-0812">Transmembrane</keyword>
<name>A0A517YAW4_9BACT</name>
<protein>
    <submittedName>
        <fullName evidence="3">Uncharacterized protein</fullName>
    </submittedName>
</protein>
<dbReference type="SUPFAM" id="SSF53850">
    <property type="entry name" value="Periplasmic binding protein-like II"/>
    <property type="match status" value="1"/>
</dbReference>
<feature type="transmembrane region" description="Helical" evidence="2">
    <location>
        <begin position="365"/>
        <end position="383"/>
    </location>
</feature>
<dbReference type="RefSeq" id="WP_145088220.1">
    <property type="nucleotide sequence ID" value="NZ_CP036274.1"/>
</dbReference>
<evidence type="ECO:0000313" key="3">
    <source>
        <dbReference type="EMBL" id="QDU27375.1"/>
    </source>
</evidence>
<dbReference type="OrthoDB" id="9780180at2"/>
<gene>
    <name evidence="3" type="ORF">ETAA8_24620</name>
</gene>
<evidence type="ECO:0000313" key="4">
    <source>
        <dbReference type="Proteomes" id="UP000315017"/>
    </source>
</evidence>
<organism evidence="3 4">
    <name type="scientific">Anatilimnocola aggregata</name>
    <dbReference type="NCBI Taxonomy" id="2528021"/>
    <lineage>
        <taxon>Bacteria</taxon>
        <taxon>Pseudomonadati</taxon>
        <taxon>Planctomycetota</taxon>
        <taxon>Planctomycetia</taxon>
        <taxon>Pirellulales</taxon>
        <taxon>Pirellulaceae</taxon>
        <taxon>Anatilimnocola</taxon>
    </lineage>
</organism>
<keyword evidence="2" id="KW-1133">Transmembrane helix</keyword>
<feature type="region of interest" description="Disordered" evidence="1">
    <location>
        <begin position="1"/>
        <end position="24"/>
    </location>
</feature>
<sequence>MAAKKSKRIRPDAPAPPSNGVLESGQPLKLRIAPVIAAAEGVSQRVQRDLPTHQGLAGAAANVARAAREAERASKEIQRPWSLHRLPAIFLAVALILLLGWTYWRFVHTTKLTIALPDRDFSQLQERLRGRSKVSFTPVVVPGSREAAEKVARGEVDLAFVQGGIAIPPELPRVETPSPETVLWLLKEHIQNPRDVKKVLTSLAGEGSHTVAMQFFALWQMNKQIEWLHDWRELSVNEDYRLPDDVDAAFVVKDPADEKTIVAIERLTKAGFKLQAVDLGARAGKLDYLHSTTLPARHFDFSPAVPAEAIPTYSVSTFLVARSALTPRLLAEANHLLDFHPQTISDGGFEPNMNDASEIFQGVEAFLGIIVNIGLAFLALLGLEIMAYRKRFHELNSLISLISMLQSNKDVLGLADPASRKENLLYLGLCSDLLGQISMISGYYTQENSSLLFNNLSEVIHQRCDGLKINIQLKILHALLPVNS</sequence>
<dbReference type="Proteomes" id="UP000315017">
    <property type="component" value="Chromosome"/>
</dbReference>
<dbReference type="EMBL" id="CP036274">
    <property type="protein sequence ID" value="QDU27375.1"/>
    <property type="molecule type" value="Genomic_DNA"/>
</dbReference>
<proteinExistence type="predicted"/>
<keyword evidence="2" id="KW-0472">Membrane</keyword>
<dbReference type="KEGG" id="aagg:ETAA8_24620"/>
<dbReference type="AlphaFoldDB" id="A0A517YAW4"/>
<evidence type="ECO:0000256" key="1">
    <source>
        <dbReference type="SAM" id="MobiDB-lite"/>
    </source>
</evidence>
<feature type="transmembrane region" description="Helical" evidence="2">
    <location>
        <begin position="86"/>
        <end position="104"/>
    </location>
</feature>
<keyword evidence="4" id="KW-1185">Reference proteome</keyword>
<accession>A0A517YAW4</accession>
<reference evidence="3 4" key="1">
    <citation type="submission" date="2019-02" db="EMBL/GenBank/DDBJ databases">
        <title>Deep-cultivation of Planctomycetes and their phenomic and genomic characterization uncovers novel biology.</title>
        <authorList>
            <person name="Wiegand S."/>
            <person name="Jogler M."/>
            <person name="Boedeker C."/>
            <person name="Pinto D."/>
            <person name="Vollmers J."/>
            <person name="Rivas-Marin E."/>
            <person name="Kohn T."/>
            <person name="Peeters S.H."/>
            <person name="Heuer A."/>
            <person name="Rast P."/>
            <person name="Oberbeckmann S."/>
            <person name="Bunk B."/>
            <person name="Jeske O."/>
            <person name="Meyerdierks A."/>
            <person name="Storesund J.E."/>
            <person name="Kallscheuer N."/>
            <person name="Luecker S."/>
            <person name="Lage O.M."/>
            <person name="Pohl T."/>
            <person name="Merkel B.J."/>
            <person name="Hornburger P."/>
            <person name="Mueller R.-W."/>
            <person name="Bruemmer F."/>
            <person name="Labrenz M."/>
            <person name="Spormann A.M."/>
            <person name="Op den Camp H."/>
            <person name="Overmann J."/>
            <person name="Amann R."/>
            <person name="Jetten M.S.M."/>
            <person name="Mascher T."/>
            <person name="Medema M.H."/>
            <person name="Devos D.P."/>
            <person name="Kaster A.-K."/>
            <person name="Ovreas L."/>
            <person name="Rohde M."/>
            <person name="Galperin M.Y."/>
            <person name="Jogler C."/>
        </authorList>
    </citation>
    <scope>NUCLEOTIDE SEQUENCE [LARGE SCALE GENOMIC DNA]</scope>
    <source>
        <strain evidence="3 4">ETA_A8</strain>
    </source>
</reference>